<evidence type="ECO:0000313" key="2">
    <source>
        <dbReference type="EMBL" id="GAA4308742.1"/>
    </source>
</evidence>
<reference evidence="3" key="1">
    <citation type="journal article" date="2019" name="Int. J. Syst. Evol. Microbiol.">
        <title>The Global Catalogue of Microorganisms (GCM) 10K type strain sequencing project: providing services to taxonomists for standard genome sequencing and annotation.</title>
        <authorList>
            <consortium name="The Broad Institute Genomics Platform"/>
            <consortium name="The Broad Institute Genome Sequencing Center for Infectious Disease"/>
            <person name="Wu L."/>
            <person name="Ma J."/>
        </authorList>
    </citation>
    <scope>NUCLEOTIDE SEQUENCE [LARGE SCALE GENOMIC DNA]</scope>
    <source>
        <strain evidence="3">JCM 17664</strain>
    </source>
</reference>
<evidence type="ECO:0008006" key="4">
    <source>
        <dbReference type="Google" id="ProtNLM"/>
    </source>
</evidence>
<keyword evidence="3" id="KW-1185">Reference proteome</keyword>
<name>A0ABP8FQN5_9BACT</name>
<protein>
    <recommendedName>
        <fullName evidence="4">DUF3379 domain-containing protein</fullName>
    </recommendedName>
</protein>
<dbReference type="RefSeq" id="WP_344978113.1">
    <property type="nucleotide sequence ID" value="NZ_BAABFN010000002.1"/>
</dbReference>
<sequence length="168" mass="19393">MDQFEKFVQDHREDFDSGGPSPRVWEGLQAALEEKPRAVRIRLRRKTWMKAAGWLLLAGLAACLGIYRLARQTTVHPLPEELREVQSYYSGRINTQLEVIERYPEAKTGLSSRDLQAFRSGDSTYLQLRQALRENPGDTRIRAAFVEYYQSRLEALDKITGQLQQLHS</sequence>
<keyword evidence="1" id="KW-1133">Transmembrane helix</keyword>
<organism evidence="2 3">
    <name type="scientific">Compostibacter hankyongensis</name>
    <dbReference type="NCBI Taxonomy" id="1007089"/>
    <lineage>
        <taxon>Bacteria</taxon>
        <taxon>Pseudomonadati</taxon>
        <taxon>Bacteroidota</taxon>
        <taxon>Chitinophagia</taxon>
        <taxon>Chitinophagales</taxon>
        <taxon>Chitinophagaceae</taxon>
        <taxon>Compostibacter</taxon>
    </lineage>
</organism>
<dbReference type="EMBL" id="BAABFN010000002">
    <property type="protein sequence ID" value="GAA4308742.1"/>
    <property type="molecule type" value="Genomic_DNA"/>
</dbReference>
<accession>A0ABP8FQN5</accession>
<proteinExistence type="predicted"/>
<gene>
    <name evidence="2" type="ORF">GCM10023143_16350</name>
</gene>
<evidence type="ECO:0000256" key="1">
    <source>
        <dbReference type="SAM" id="Phobius"/>
    </source>
</evidence>
<comment type="caution">
    <text evidence="2">The sequence shown here is derived from an EMBL/GenBank/DDBJ whole genome shotgun (WGS) entry which is preliminary data.</text>
</comment>
<keyword evidence="1" id="KW-0812">Transmembrane</keyword>
<evidence type="ECO:0000313" key="3">
    <source>
        <dbReference type="Proteomes" id="UP001501207"/>
    </source>
</evidence>
<keyword evidence="1" id="KW-0472">Membrane</keyword>
<feature type="transmembrane region" description="Helical" evidence="1">
    <location>
        <begin position="51"/>
        <end position="70"/>
    </location>
</feature>
<dbReference type="Proteomes" id="UP001501207">
    <property type="component" value="Unassembled WGS sequence"/>
</dbReference>